<evidence type="ECO:0000256" key="1">
    <source>
        <dbReference type="SAM" id="MobiDB-lite"/>
    </source>
</evidence>
<dbReference type="AlphaFoldDB" id="A0A7I7RU45"/>
<reference evidence="2 3" key="1">
    <citation type="journal article" date="2019" name="Emerg. Microbes Infect.">
        <title>Comprehensive subspecies identification of 175 nontuberculous mycobacteria species based on 7547 genomic profiles.</title>
        <authorList>
            <person name="Matsumoto Y."/>
            <person name="Kinjo T."/>
            <person name="Motooka D."/>
            <person name="Nabeya D."/>
            <person name="Jung N."/>
            <person name="Uechi K."/>
            <person name="Horii T."/>
            <person name="Iida T."/>
            <person name="Fujita J."/>
            <person name="Nakamura S."/>
        </authorList>
    </citation>
    <scope>NUCLEOTIDE SEQUENCE [LARGE SCALE GENOMIC DNA]</scope>
    <source>
        <strain evidence="2 3">JCM 18538</strain>
    </source>
</reference>
<geneLocation type="plasmid" evidence="3">
    <name>pjcm18538 dna</name>
</geneLocation>
<organism evidence="2 3">
    <name type="scientific">Mycolicibacterium arabiense</name>
    <dbReference type="NCBI Taxonomy" id="1286181"/>
    <lineage>
        <taxon>Bacteria</taxon>
        <taxon>Bacillati</taxon>
        <taxon>Actinomycetota</taxon>
        <taxon>Actinomycetes</taxon>
        <taxon>Mycobacteriales</taxon>
        <taxon>Mycobacteriaceae</taxon>
        <taxon>Mycolicibacterium</taxon>
    </lineage>
</organism>
<dbReference type="Proteomes" id="UP000467428">
    <property type="component" value="Chromosome"/>
</dbReference>
<dbReference type="InterPro" id="IPR036249">
    <property type="entry name" value="Thioredoxin-like_sf"/>
</dbReference>
<keyword evidence="3" id="KW-1185">Reference proteome</keyword>
<dbReference type="KEGG" id="marz:MARA_11890"/>
<sequence length="251" mass="28544">MNIDSTACPEVVGRDEWLTARRELLVREREATHLRDAVNAQRRRLPMVKVEKDYAFQGPDGVVGLADLFEGRPQLYVHHFMWIDATDRGCPSCTVAADLTFTERDRALLNARGVTFVAVSRAPYASIARYRDERGWTFPWYSSRDGDFTYDLHVTLDPYRAAVEYNYKSLAELHADGWSDDELRGDWPGASVFLRRGDEVFHTYTTYARGLDPSSAGYPFLDITPYGRQEAWEDSPEGWPQNGPAVGVPLQ</sequence>
<evidence type="ECO:0000313" key="2">
    <source>
        <dbReference type="EMBL" id="BBY47721.1"/>
    </source>
</evidence>
<proteinExistence type="predicted"/>
<dbReference type="SUPFAM" id="SSF52833">
    <property type="entry name" value="Thioredoxin-like"/>
    <property type="match status" value="1"/>
</dbReference>
<protein>
    <recommendedName>
        <fullName evidence="4">DUF899 domain-containing protein</fullName>
    </recommendedName>
</protein>
<gene>
    <name evidence="2" type="ORF">MARA_11890</name>
</gene>
<dbReference type="Pfam" id="PF05988">
    <property type="entry name" value="DUF899"/>
    <property type="match status" value="1"/>
</dbReference>
<dbReference type="RefSeq" id="WP_163917612.1">
    <property type="nucleotide sequence ID" value="NZ_AP022593.1"/>
</dbReference>
<feature type="region of interest" description="Disordered" evidence="1">
    <location>
        <begin position="231"/>
        <end position="251"/>
    </location>
</feature>
<dbReference type="EMBL" id="AP022593">
    <property type="protein sequence ID" value="BBY47721.1"/>
    <property type="molecule type" value="Genomic_DNA"/>
</dbReference>
<name>A0A7I7RU45_9MYCO</name>
<dbReference type="InterPro" id="IPR010296">
    <property type="entry name" value="DUF899_thioredox"/>
</dbReference>
<evidence type="ECO:0000313" key="3">
    <source>
        <dbReference type="Proteomes" id="UP000467428"/>
    </source>
</evidence>
<accession>A0A7I7RU45</accession>
<evidence type="ECO:0008006" key="4">
    <source>
        <dbReference type="Google" id="ProtNLM"/>
    </source>
</evidence>